<proteinExistence type="predicted"/>
<dbReference type="GO" id="GO:0008013">
    <property type="term" value="F:beta-catenin binding"/>
    <property type="evidence" value="ECO:0007669"/>
    <property type="project" value="TreeGrafter"/>
</dbReference>
<dbReference type="InterPro" id="IPR011049">
    <property type="entry name" value="Serralysin-like_metalloprot_C"/>
</dbReference>
<dbReference type="InterPro" id="IPR001343">
    <property type="entry name" value="Hemolysn_Ca-bd"/>
</dbReference>
<comment type="subcellular location">
    <subcellularLocation>
        <location evidence="1">Membrane</location>
    </subcellularLocation>
</comment>
<sequence>MADFNGDDNDNNLVGNDNEDDVIQGFDGNDSLVGLGGNDRLIGGFGNDTLDGGFGNDTLNGGNGDDIYQISRDLSGVNTINDVAGNDTLEIFDTEGTAFQVSLEAPTVGLIGIERDGANVLVDIVADGIADDLIVEDFFASANSNTPGAGFIETFGVTSGRDVQDFLAVNVPPENQPPVVGIGNFEIDEFAANGTQFGQLDISDPDGDDLTVSLSEASQVRLINTFTGGETEDPDVDGDGDAPFAIDNEGVITVNDTDDLGPLFEVVSFGNFFAFTRTVPSFDLTVEVSDGEATTEGASSIDVNLGRPAFGFGDPHVTTFDRNSFGFQVVGEFTLIESTDENNPLNIQARTAPAIQENGEPSDRLSNYTAIGTEIDGNTVAIYAGEENPVFVDGEAVTDFGVAGIEVGDGGRIVNLGNGFFNISLGGEAQERIVVQVFENRIDPRFFLSEERNGNITGVMGNKDGDPSNDIVDSNGDVIQEATFEQINGEFAEAFRITDGANSLLLRDGEDIENINNPDFPAEEVTLASLEAELGTEAFNEIVAQVEEAGVPEGFLRTSAIIDFATTGDDTFIGSALNVAGGNATPEVDNAVFTIEEDLADGEVVGTVSIQDGDDGLENLEVSISAGNEDIDGDGEAPFAIDGQGQITINDSGDLDAFGFTLSVTATDPLGATATGSVTIAFNPPDVDQPPSVAANVNEIRENSVEGTIVGQAIAVDAEGDDFTFGLDGELDPNGNGTDAFTIAPENGLITVADPGDLDFETTPSFGFDITATQTNDDTIIGTSTVTVNLIDNDDETATPTFNLDVDENGVANGSVDGLNILNFLFGLGAQTMDTSQAPDEVGQQNIFDNIQEGLDIDNPALDVDRSGVANGSVDGLNILRVLANLGPEQMDISQTDLGQQNVFDNVQALDIPGDDILVEPIQPEDGIPNHVVEANLTSPVEAGSEVEINLSYRTEDPEAANAEFLSFSVAVDSSVLQLEDTNPDLSGIQLPEGTFVDRFEFGSLLSNGIPSAFEDTNNLDNDPNTDVLISFAYSRGFDEDWPFGADEIPEGETSVDLGKLRLPLADSFDPATDTTTANIILRDPDSSFQANPEENLDELVISAEQGINESPVATDDSNQTDEDTVLNVDAANGVLTNDSDPDGDNLTVSAVNGEEANVGTTFELDSGTLLTLNADGSYEYDPNGAFEDLNDGDTATDTFTYTVADGNGGTNTAEITVTIDGITDGFDEPVLSAVDDLVFGTSNNDTLNAADQNDPYTGNNQITFTGAGEDLVDGSIGGDGSNRNYGGSNADELFAGNNDRLFGEGGNDTLDASQGTGNNRLYGGDDNDDLIAGNDDLLTGGNGDDRLFVRQGGNNLLIGNSGADQFWIATDEIPNSPNIITDFTSGEDAIGFGGFPDLSFSDLSLSQEGSNTLIGLDANDPIAELQGVQANTLTENDFVFAAQSPQ</sequence>
<feature type="domain" description="VWFD" evidence="7">
    <location>
        <begin position="307"/>
        <end position="504"/>
    </location>
</feature>
<dbReference type="SUPFAM" id="SSF49313">
    <property type="entry name" value="Cadherin-like"/>
    <property type="match status" value="2"/>
</dbReference>
<dbReference type="InterPro" id="IPR010221">
    <property type="entry name" value="VCBS_dom"/>
</dbReference>
<evidence type="ECO:0000313" key="9">
    <source>
        <dbReference type="Proteomes" id="UP000010482"/>
    </source>
</evidence>
<dbReference type="RefSeq" id="WP_015229885.1">
    <property type="nucleotide sequence ID" value="NC_019780.1"/>
</dbReference>
<dbReference type="CDD" id="cd11304">
    <property type="entry name" value="Cadherin_repeat"/>
    <property type="match status" value="1"/>
</dbReference>
<reference evidence="8" key="1">
    <citation type="submission" date="2012-04" db="EMBL/GenBank/DDBJ databases">
        <title>Finished genome of Dactylococcopsis salina PCC 8305.</title>
        <authorList>
            <consortium name="US DOE Joint Genome Institute"/>
            <person name="Gugger M."/>
            <person name="Coursin T."/>
            <person name="Rippka R."/>
            <person name="Tandeau De Marsac N."/>
            <person name="Huntemann M."/>
            <person name="Wei C.-L."/>
            <person name="Han J."/>
            <person name="Detter J.C."/>
            <person name="Han C."/>
            <person name="Tapia R."/>
            <person name="Daligault H."/>
            <person name="Chen A."/>
            <person name="Krypides N."/>
            <person name="Mavromatis K."/>
            <person name="Markowitz V."/>
            <person name="Szeto E."/>
            <person name="Ivanova N."/>
            <person name="Ovchinnikova G."/>
            <person name="Pagani I."/>
            <person name="Pati A."/>
            <person name="Goodwin L."/>
            <person name="Peters L."/>
            <person name="Pitluck S."/>
            <person name="Woyke T."/>
            <person name="Kerfeld C."/>
        </authorList>
    </citation>
    <scope>NUCLEOTIDE SEQUENCE [LARGE SCALE GENOMIC DNA]</scope>
    <source>
        <strain evidence="8">PCC 8305</strain>
    </source>
</reference>
<gene>
    <name evidence="8" type="ORF">Dacsa_2278</name>
</gene>
<dbReference type="PROSITE" id="PS50268">
    <property type="entry name" value="CADHERIN_2"/>
    <property type="match status" value="2"/>
</dbReference>
<feature type="domain" description="Cadherin" evidence="6">
    <location>
        <begin position="587"/>
        <end position="693"/>
    </location>
</feature>
<dbReference type="EMBL" id="CP003944">
    <property type="protein sequence ID" value="AFZ50893.1"/>
    <property type="molecule type" value="Genomic_DNA"/>
</dbReference>
<dbReference type="GO" id="GO:0016342">
    <property type="term" value="C:catenin complex"/>
    <property type="evidence" value="ECO:0007669"/>
    <property type="project" value="TreeGrafter"/>
</dbReference>
<dbReference type="PANTHER" id="PTHR24027">
    <property type="entry name" value="CADHERIN-23"/>
    <property type="match status" value="1"/>
</dbReference>
<dbReference type="Pfam" id="PF00353">
    <property type="entry name" value="HemolysinCabind"/>
    <property type="match status" value="3"/>
</dbReference>
<evidence type="ECO:0000256" key="2">
    <source>
        <dbReference type="ARBA" id="ARBA00022737"/>
    </source>
</evidence>
<evidence type="ECO:0000256" key="4">
    <source>
        <dbReference type="ARBA" id="ARBA00023136"/>
    </source>
</evidence>
<dbReference type="SUPFAM" id="SSF51120">
    <property type="entry name" value="beta-Roll"/>
    <property type="match status" value="2"/>
</dbReference>
<feature type="compositionally biased region" description="Acidic residues" evidence="5">
    <location>
        <begin position="1"/>
        <end position="10"/>
    </location>
</feature>
<dbReference type="eggNOG" id="COG2931">
    <property type="taxonomic scope" value="Bacteria"/>
</dbReference>
<dbReference type="InterPro" id="IPR039808">
    <property type="entry name" value="Cadherin"/>
</dbReference>
<dbReference type="InterPro" id="IPR002126">
    <property type="entry name" value="Cadherin-like_dom"/>
</dbReference>
<dbReference type="NCBIfam" id="TIGR01965">
    <property type="entry name" value="VCBS_repeat"/>
    <property type="match status" value="1"/>
</dbReference>
<feature type="domain" description="Cadherin" evidence="6">
    <location>
        <begin position="699"/>
        <end position="802"/>
    </location>
</feature>
<dbReference type="STRING" id="13035.Dacsa_2278"/>
<dbReference type="KEGG" id="dsl:Dacsa_2278"/>
<dbReference type="HOGENOM" id="CLU_251512_0_0_3"/>
<dbReference type="PATRIC" id="fig|13035.3.peg.2584"/>
<dbReference type="OrthoDB" id="566488at2"/>
<keyword evidence="2" id="KW-0677">Repeat</keyword>
<feature type="region of interest" description="Disordered" evidence="5">
    <location>
        <begin position="1"/>
        <end position="21"/>
    </location>
</feature>
<organism evidence="8 9">
    <name type="scientific">Dactylococcopsis salina (strain PCC 8305)</name>
    <name type="common">Myxobactron salinum</name>
    <dbReference type="NCBI Taxonomy" id="13035"/>
    <lineage>
        <taxon>Bacteria</taxon>
        <taxon>Bacillati</taxon>
        <taxon>Cyanobacteriota</taxon>
        <taxon>Cyanophyceae</taxon>
        <taxon>Nodosilineales</taxon>
        <taxon>Cymatolegaceae</taxon>
        <taxon>Dactylococcopsis</taxon>
    </lineage>
</organism>
<dbReference type="PROSITE" id="PS00330">
    <property type="entry name" value="HEMOLYSIN_CALCIUM"/>
    <property type="match status" value="3"/>
</dbReference>
<keyword evidence="4" id="KW-0472">Membrane</keyword>
<dbReference type="PANTHER" id="PTHR24027:SF438">
    <property type="entry name" value="CADHERIN 23"/>
    <property type="match status" value="1"/>
</dbReference>
<dbReference type="Gene3D" id="2.60.40.60">
    <property type="entry name" value="Cadherins"/>
    <property type="match status" value="3"/>
</dbReference>
<dbReference type="GO" id="GO:0005509">
    <property type="term" value="F:calcium ion binding"/>
    <property type="evidence" value="ECO:0007669"/>
    <property type="project" value="InterPro"/>
</dbReference>
<dbReference type="Pfam" id="PF17963">
    <property type="entry name" value="Big_9"/>
    <property type="match status" value="1"/>
</dbReference>
<dbReference type="InterPro" id="IPR001846">
    <property type="entry name" value="VWF_type-D"/>
</dbReference>
<dbReference type="PRINTS" id="PR00313">
    <property type="entry name" value="CABNDNGRPT"/>
</dbReference>
<dbReference type="GO" id="GO:0016477">
    <property type="term" value="P:cell migration"/>
    <property type="evidence" value="ECO:0007669"/>
    <property type="project" value="TreeGrafter"/>
</dbReference>
<name>K9YXQ1_DACS8</name>
<dbReference type="PROSITE" id="PS51233">
    <property type="entry name" value="VWFD"/>
    <property type="match status" value="1"/>
</dbReference>
<dbReference type="Pfam" id="PF00094">
    <property type="entry name" value="VWD"/>
    <property type="match status" value="1"/>
</dbReference>
<dbReference type="Proteomes" id="UP000010482">
    <property type="component" value="Chromosome"/>
</dbReference>
<accession>K9YXQ1</accession>
<dbReference type="GO" id="GO:0045296">
    <property type="term" value="F:cadherin binding"/>
    <property type="evidence" value="ECO:0007669"/>
    <property type="project" value="TreeGrafter"/>
</dbReference>
<dbReference type="InterPro" id="IPR015919">
    <property type="entry name" value="Cadherin-like_sf"/>
</dbReference>
<evidence type="ECO:0000313" key="8">
    <source>
        <dbReference type="EMBL" id="AFZ50893.1"/>
    </source>
</evidence>
<dbReference type="Gene3D" id="2.150.10.10">
    <property type="entry name" value="Serralysin-like metalloprotease, C-terminal"/>
    <property type="match status" value="2"/>
</dbReference>
<keyword evidence="3" id="KW-0106">Calcium</keyword>
<evidence type="ECO:0000256" key="3">
    <source>
        <dbReference type="ARBA" id="ARBA00022837"/>
    </source>
</evidence>
<evidence type="ECO:0000259" key="6">
    <source>
        <dbReference type="PROSITE" id="PS50268"/>
    </source>
</evidence>
<dbReference type="GO" id="GO:0007156">
    <property type="term" value="P:homophilic cell adhesion via plasma membrane adhesion molecules"/>
    <property type="evidence" value="ECO:0007669"/>
    <property type="project" value="InterPro"/>
</dbReference>
<dbReference type="InterPro" id="IPR018511">
    <property type="entry name" value="Hemolysin-typ_Ca-bd_CS"/>
</dbReference>
<evidence type="ECO:0000256" key="5">
    <source>
        <dbReference type="SAM" id="MobiDB-lite"/>
    </source>
</evidence>
<protein>
    <submittedName>
        <fullName evidence="8">von Willebrand factor type D domain protein</fullName>
    </submittedName>
</protein>
<evidence type="ECO:0000259" key="7">
    <source>
        <dbReference type="PROSITE" id="PS51233"/>
    </source>
</evidence>
<evidence type="ECO:0000256" key="1">
    <source>
        <dbReference type="ARBA" id="ARBA00004370"/>
    </source>
</evidence>
<keyword evidence="9" id="KW-1185">Reference proteome</keyword>